<feature type="chain" id="PRO_5046333655" description="LTXXQ motif family protein" evidence="1">
    <location>
        <begin position="21"/>
        <end position="112"/>
    </location>
</feature>
<dbReference type="RefSeq" id="WP_221257540.1">
    <property type="nucleotide sequence ID" value="NZ_AP024749.1"/>
</dbReference>
<evidence type="ECO:0000313" key="2">
    <source>
        <dbReference type="EMBL" id="BCY28420.1"/>
    </source>
</evidence>
<gene>
    <name evidence="2" type="ORF">KK2020170_12880</name>
</gene>
<name>A0ABN6HYF1_9FLAO</name>
<evidence type="ECO:0008006" key="4">
    <source>
        <dbReference type="Google" id="ProtNLM"/>
    </source>
</evidence>
<protein>
    <recommendedName>
        <fullName evidence="4">LTXXQ motif family protein</fullName>
    </recommendedName>
</protein>
<sequence>MKKIIALFVFVLGISFTSSAQEISSENNSQSQAKTLAIKIKDYLNLDNEKTKAVFEIIEHKNTMISNEPNLIEERRQLIINKFTKKLEGTLSSQEFKKLQSNKSLFNEFQKG</sequence>
<proteinExistence type="predicted"/>
<reference evidence="2 3" key="1">
    <citation type="submission" date="2021-06" db="EMBL/GenBank/DDBJ databases">
        <title>Whole genome sequences of Flavobacterium sp. KK2020170 and assembly.</title>
        <authorList>
            <person name="Kitahara K."/>
            <person name="Miyoshi S."/>
            <person name="Uesaka K."/>
        </authorList>
    </citation>
    <scope>NUCLEOTIDE SEQUENCE [LARGE SCALE GENOMIC DNA]</scope>
    <source>
        <strain evidence="2 3">KK2020170</strain>
    </source>
</reference>
<organism evidence="2 3">
    <name type="scientific">Flavobacterium okayamense</name>
    <dbReference type="NCBI Taxonomy" id="2830782"/>
    <lineage>
        <taxon>Bacteria</taxon>
        <taxon>Pseudomonadati</taxon>
        <taxon>Bacteroidota</taxon>
        <taxon>Flavobacteriia</taxon>
        <taxon>Flavobacteriales</taxon>
        <taxon>Flavobacteriaceae</taxon>
        <taxon>Flavobacterium</taxon>
    </lineage>
</organism>
<evidence type="ECO:0000256" key="1">
    <source>
        <dbReference type="SAM" id="SignalP"/>
    </source>
</evidence>
<keyword evidence="3" id="KW-1185">Reference proteome</keyword>
<feature type="signal peptide" evidence="1">
    <location>
        <begin position="1"/>
        <end position="20"/>
    </location>
</feature>
<accession>A0ABN6HYF1</accession>
<dbReference type="EMBL" id="AP024749">
    <property type="protein sequence ID" value="BCY28420.1"/>
    <property type="molecule type" value="Genomic_DNA"/>
</dbReference>
<evidence type="ECO:0000313" key="3">
    <source>
        <dbReference type="Proteomes" id="UP000825258"/>
    </source>
</evidence>
<dbReference type="Proteomes" id="UP000825258">
    <property type="component" value="Chromosome"/>
</dbReference>
<keyword evidence="1" id="KW-0732">Signal</keyword>